<comment type="subcellular location">
    <subcellularLocation>
        <location evidence="1">Cytoplasm</location>
    </subcellularLocation>
</comment>
<proteinExistence type="inferred from homology"/>
<keyword evidence="8" id="KW-0067">ATP-binding</keyword>
<organism evidence="11 12">
    <name type="scientific">Acetobacter lovaniensis</name>
    <dbReference type="NCBI Taxonomy" id="104100"/>
    <lineage>
        <taxon>Bacteria</taxon>
        <taxon>Pseudomonadati</taxon>
        <taxon>Pseudomonadota</taxon>
        <taxon>Alphaproteobacteria</taxon>
        <taxon>Acetobacterales</taxon>
        <taxon>Acetobacteraceae</taxon>
        <taxon>Acetobacter</taxon>
    </lineage>
</organism>
<keyword evidence="7" id="KW-0547">Nucleotide-binding</keyword>
<dbReference type="PANTHER" id="PTHR33540">
    <property type="entry name" value="TRNA THREONYLCARBAMOYLADENOSINE BIOSYNTHESIS PROTEIN TSAE"/>
    <property type="match status" value="1"/>
</dbReference>
<evidence type="ECO:0000256" key="9">
    <source>
        <dbReference type="ARBA" id="ARBA00022842"/>
    </source>
</evidence>
<keyword evidence="9" id="KW-0460">Magnesium</keyword>
<dbReference type="Proteomes" id="UP000578000">
    <property type="component" value="Unassembled WGS sequence"/>
</dbReference>
<comment type="similarity">
    <text evidence="2">Belongs to the TsaE family.</text>
</comment>
<accession>A0A841QHJ4</accession>
<dbReference type="GO" id="GO:0005524">
    <property type="term" value="F:ATP binding"/>
    <property type="evidence" value="ECO:0007669"/>
    <property type="project" value="UniProtKB-KW"/>
</dbReference>
<evidence type="ECO:0000256" key="7">
    <source>
        <dbReference type="ARBA" id="ARBA00022741"/>
    </source>
</evidence>
<reference evidence="11 12" key="1">
    <citation type="submission" date="2020-08" db="EMBL/GenBank/DDBJ databases">
        <title>Genomic Encyclopedia of Type Strains, Phase IV (KMG-IV): sequencing the most valuable type-strain genomes for metagenomic binning, comparative biology and taxonomic classification.</title>
        <authorList>
            <person name="Goeker M."/>
        </authorList>
    </citation>
    <scope>NUCLEOTIDE SEQUENCE [LARGE SCALE GENOMIC DNA]</scope>
    <source>
        <strain evidence="11 12">DSM 4491</strain>
    </source>
</reference>
<dbReference type="AlphaFoldDB" id="A0A841QHJ4"/>
<keyword evidence="4" id="KW-0963">Cytoplasm</keyword>
<dbReference type="GO" id="GO:0005737">
    <property type="term" value="C:cytoplasm"/>
    <property type="evidence" value="ECO:0007669"/>
    <property type="project" value="UniProtKB-SubCell"/>
</dbReference>
<dbReference type="Pfam" id="PF02367">
    <property type="entry name" value="TsaE"/>
    <property type="match status" value="1"/>
</dbReference>
<dbReference type="GO" id="GO:0046872">
    <property type="term" value="F:metal ion binding"/>
    <property type="evidence" value="ECO:0007669"/>
    <property type="project" value="UniProtKB-KW"/>
</dbReference>
<evidence type="ECO:0000313" key="12">
    <source>
        <dbReference type="Proteomes" id="UP000578000"/>
    </source>
</evidence>
<name>A0A841QHJ4_9PROT</name>
<dbReference type="SUPFAM" id="SSF52540">
    <property type="entry name" value="P-loop containing nucleoside triphosphate hydrolases"/>
    <property type="match status" value="1"/>
</dbReference>
<evidence type="ECO:0000256" key="2">
    <source>
        <dbReference type="ARBA" id="ARBA00007599"/>
    </source>
</evidence>
<dbReference type="GO" id="GO:0002949">
    <property type="term" value="P:tRNA threonylcarbamoyladenosine modification"/>
    <property type="evidence" value="ECO:0007669"/>
    <property type="project" value="InterPro"/>
</dbReference>
<dbReference type="PANTHER" id="PTHR33540:SF2">
    <property type="entry name" value="TRNA THREONYLCARBAMOYLADENOSINE BIOSYNTHESIS PROTEIN TSAE"/>
    <property type="match status" value="1"/>
</dbReference>
<evidence type="ECO:0000256" key="10">
    <source>
        <dbReference type="ARBA" id="ARBA00032441"/>
    </source>
</evidence>
<keyword evidence="12" id="KW-1185">Reference proteome</keyword>
<keyword evidence="6" id="KW-0479">Metal-binding</keyword>
<evidence type="ECO:0000256" key="6">
    <source>
        <dbReference type="ARBA" id="ARBA00022723"/>
    </source>
</evidence>
<dbReference type="Gene3D" id="3.40.50.300">
    <property type="entry name" value="P-loop containing nucleotide triphosphate hydrolases"/>
    <property type="match status" value="1"/>
</dbReference>
<dbReference type="RefSeq" id="WP_166115651.1">
    <property type="nucleotide sequence ID" value="NZ_BAABDB010000030.1"/>
</dbReference>
<evidence type="ECO:0000256" key="8">
    <source>
        <dbReference type="ARBA" id="ARBA00022840"/>
    </source>
</evidence>
<protein>
    <recommendedName>
        <fullName evidence="3">tRNA threonylcarbamoyladenosine biosynthesis protein TsaE</fullName>
    </recommendedName>
    <alternativeName>
        <fullName evidence="10">t(6)A37 threonylcarbamoyladenosine biosynthesis protein TsaE</fullName>
    </alternativeName>
</protein>
<gene>
    <name evidence="11" type="ORF">HNR55_002407</name>
</gene>
<evidence type="ECO:0000256" key="4">
    <source>
        <dbReference type="ARBA" id="ARBA00022490"/>
    </source>
</evidence>
<dbReference type="InterPro" id="IPR027417">
    <property type="entry name" value="P-loop_NTPase"/>
</dbReference>
<evidence type="ECO:0000256" key="1">
    <source>
        <dbReference type="ARBA" id="ARBA00004496"/>
    </source>
</evidence>
<dbReference type="EMBL" id="JACHIE010000011">
    <property type="protein sequence ID" value="MBB6457805.1"/>
    <property type="molecule type" value="Genomic_DNA"/>
</dbReference>
<dbReference type="NCBIfam" id="TIGR00150">
    <property type="entry name" value="T6A_YjeE"/>
    <property type="match status" value="1"/>
</dbReference>
<evidence type="ECO:0000256" key="5">
    <source>
        <dbReference type="ARBA" id="ARBA00022694"/>
    </source>
</evidence>
<evidence type="ECO:0000313" key="11">
    <source>
        <dbReference type="EMBL" id="MBB6457805.1"/>
    </source>
</evidence>
<dbReference type="InterPro" id="IPR003442">
    <property type="entry name" value="T6A_TsaE"/>
</dbReference>
<evidence type="ECO:0000256" key="3">
    <source>
        <dbReference type="ARBA" id="ARBA00019010"/>
    </source>
</evidence>
<comment type="caution">
    <text evidence="11">The sequence shown here is derived from an EMBL/GenBank/DDBJ whole genome shotgun (WGS) entry which is preliminary data.</text>
</comment>
<keyword evidence="5" id="KW-0819">tRNA processing</keyword>
<sequence>MLLKTEADTAQLARTLAGLARAGDAILLSGPLGAGKSVFARAFLRCFCAAPAMEVPSPTYTLVQAYDSPTATAYHFDLWRLGSVEELDELGWDDACEGVMLVEWPERLEDMTPPDALHITLTVGADGNRHATLAGWADRLLPQPATLLEPGV</sequence>